<dbReference type="InterPro" id="IPR016171">
    <property type="entry name" value="Vanillyl_alc_oxidase_C-sub2"/>
</dbReference>
<dbReference type="Gene3D" id="1.10.45.10">
    <property type="entry name" value="Vanillyl-alcohol Oxidase, Chain A, domain 4"/>
    <property type="match status" value="1"/>
</dbReference>
<dbReference type="InterPro" id="IPR004113">
    <property type="entry name" value="FAD-bd_oxidored_4_C"/>
</dbReference>
<comment type="subunit">
    <text evidence="4">Homodimer.</text>
</comment>
<dbReference type="FunFam" id="3.30.465.10:FF:000001">
    <property type="entry name" value="D-2-hydroxyglutarate dehydrogenase, mitochondrial"/>
    <property type="match status" value="1"/>
</dbReference>
<dbReference type="FunFam" id="1.10.45.10:FF:000001">
    <property type="entry name" value="D-lactate dehydrogenase mitochondrial"/>
    <property type="match status" value="1"/>
</dbReference>
<dbReference type="FunFam" id="3.30.43.10:FF:000011">
    <property type="entry name" value="D-lactate dehydrogenase (Cytochrome)"/>
    <property type="match status" value="1"/>
</dbReference>
<name>A0A9Q0MNT5_9DIPT</name>
<comment type="function">
    <text evidence="11">Catalyzes the oxidation of D-2-hydroxyglutarate (D-2-HG) to alpha-ketoglutarate. Also catalyzes the oxidation of other D-2-hydroxyacids, such as D-malate (D-MAL) and D-lactate (D-LAC). Exhibits high activities towards D-2-HG and D-MAL but a very weak activity towards D-LAC.</text>
</comment>
<evidence type="ECO:0000256" key="2">
    <source>
        <dbReference type="ARBA" id="ARBA00004275"/>
    </source>
</evidence>
<evidence type="ECO:0000256" key="3">
    <source>
        <dbReference type="ARBA" id="ARBA00008000"/>
    </source>
</evidence>
<dbReference type="InterPro" id="IPR016164">
    <property type="entry name" value="FAD-linked_Oxase-like_C"/>
</dbReference>
<dbReference type="InterPro" id="IPR051264">
    <property type="entry name" value="FAD-oxidored/transferase_4"/>
</dbReference>
<dbReference type="Proteomes" id="UP001151699">
    <property type="component" value="Unassembled WGS sequence"/>
</dbReference>
<dbReference type="InterPro" id="IPR016169">
    <property type="entry name" value="FAD-bd_PCMH_sub2"/>
</dbReference>
<dbReference type="GO" id="GO:0005777">
    <property type="term" value="C:peroxisome"/>
    <property type="evidence" value="ECO:0007669"/>
    <property type="project" value="UniProtKB-SubCell"/>
</dbReference>
<comment type="similarity">
    <text evidence="3">Belongs to the FAD-binding oxidoreductase/transferase type 4 family.</text>
</comment>
<dbReference type="GO" id="GO:0071949">
    <property type="term" value="F:FAD binding"/>
    <property type="evidence" value="ECO:0007669"/>
    <property type="project" value="InterPro"/>
</dbReference>
<sequence>MLSATKLRSFLWMQSQILKRSYAVENIPDLTKDRYQVTRGNFSQVTDGDIGQFQTILQNSRVLLDDNDTQAYNIDILKTVRGYSRVVLKPKTTEEVSKILSYCNDRKLAVCPQGGNTGLVGGSVPVFDEVIVSTQLMNRIENIDELSGTLECQSGCILEVLEQAVSEKGLCEHKILFKKNDSNESSLGMPLDLGAKGSCHIGGNLSTNAGGIRLLRYGNLHGSVLGLEAVKADGTILDLMSNFKKDNTGYHLKHLFIGSEGTLGLITKVSISCPTASKAINVAFLGLESYDAVLQTFLAAKRDLGEILSSCEMIDNDALDCSLSAYNLRCPIKEFPFYMLLETSGSNGVHDEEKLSHFLERNMNNGLLQDGTVANNPAKIREIWALREQIGLAILNDGYCYKYDISLPLPKFYGIVTTMKERLGNQAKRICGYGHLGDANLHLNISSSNYSLDLHKKIEPYVYEHTAALRGSISAEHGIGFMKTKYLKLSKNQQAIDLMINLKQMMDPNGIMNPYKVLP</sequence>
<accession>A0A9Q0MNT5</accession>
<keyword evidence="8" id="KW-0576">Peroxisome</keyword>
<dbReference type="AlphaFoldDB" id="A0A9Q0MNT5"/>
<dbReference type="SUPFAM" id="SSF55103">
    <property type="entry name" value="FAD-linked oxidases, C-terminal domain"/>
    <property type="match status" value="1"/>
</dbReference>
<evidence type="ECO:0000256" key="1">
    <source>
        <dbReference type="ARBA" id="ARBA00001974"/>
    </source>
</evidence>
<evidence type="ECO:0000256" key="7">
    <source>
        <dbReference type="ARBA" id="ARBA00023002"/>
    </source>
</evidence>
<dbReference type="FunFam" id="3.30.70.2740:FF:000002">
    <property type="entry name" value="D-2-hydroxyglutarate dehydrogenase mitochondrial"/>
    <property type="match status" value="1"/>
</dbReference>
<dbReference type="PROSITE" id="PS51387">
    <property type="entry name" value="FAD_PCMH"/>
    <property type="match status" value="1"/>
</dbReference>
<evidence type="ECO:0000256" key="12">
    <source>
        <dbReference type="ARBA" id="ARBA00049267"/>
    </source>
</evidence>
<reference evidence="14" key="1">
    <citation type="submission" date="2022-07" db="EMBL/GenBank/DDBJ databases">
        <authorList>
            <person name="Trinca V."/>
            <person name="Uliana J.V.C."/>
            <person name="Torres T.T."/>
            <person name="Ward R.J."/>
            <person name="Monesi N."/>
        </authorList>
    </citation>
    <scope>NUCLEOTIDE SEQUENCE</scope>
    <source>
        <strain evidence="14">HSMRA1968</strain>
        <tissue evidence="14">Whole embryos</tissue>
    </source>
</reference>
<dbReference type="PANTHER" id="PTHR43716:SF1">
    <property type="entry name" value="D-2-HYDROXYGLUTARATE DEHYDROGENASE, MITOCHONDRIAL"/>
    <property type="match status" value="1"/>
</dbReference>
<evidence type="ECO:0000313" key="15">
    <source>
        <dbReference type="Proteomes" id="UP001151699"/>
    </source>
</evidence>
<comment type="caution">
    <text evidence="14">The sequence shown here is derived from an EMBL/GenBank/DDBJ whole genome shotgun (WGS) entry which is preliminary data.</text>
</comment>
<evidence type="ECO:0000256" key="6">
    <source>
        <dbReference type="ARBA" id="ARBA00022827"/>
    </source>
</evidence>
<evidence type="ECO:0000256" key="5">
    <source>
        <dbReference type="ARBA" id="ARBA00022630"/>
    </source>
</evidence>
<comment type="cofactor">
    <cofactor evidence="1">
        <name>FAD</name>
        <dbReference type="ChEBI" id="CHEBI:57692"/>
    </cofactor>
</comment>
<evidence type="ECO:0000256" key="9">
    <source>
        <dbReference type="ARBA" id="ARBA00039003"/>
    </source>
</evidence>
<evidence type="ECO:0000259" key="13">
    <source>
        <dbReference type="PROSITE" id="PS51387"/>
    </source>
</evidence>
<evidence type="ECO:0000256" key="8">
    <source>
        <dbReference type="ARBA" id="ARBA00023140"/>
    </source>
</evidence>
<dbReference type="InterPro" id="IPR006094">
    <property type="entry name" value="Oxid_FAD_bind_N"/>
</dbReference>
<keyword evidence="7" id="KW-0560">Oxidoreductase</keyword>
<proteinExistence type="inferred from homology"/>
<keyword evidence="5" id="KW-0285">Flavoprotein</keyword>
<comment type="subcellular location">
    <subcellularLocation>
        <location evidence="2">Peroxisome</location>
    </subcellularLocation>
</comment>
<dbReference type="InterPro" id="IPR016167">
    <property type="entry name" value="FAD-bd_PCMH_sub1"/>
</dbReference>
<dbReference type="EC" id="1.1.99.39" evidence="9"/>
<feature type="domain" description="FAD-binding PCMH-type" evidence="13">
    <location>
        <begin position="80"/>
        <end position="276"/>
    </location>
</feature>
<feature type="non-terminal residue" evidence="14">
    <location>
        <position position="1"/>
    </location>
</feature>
<dbReference type="Gene3D" id="3.30.70.2190">
    <property type="match status" value="1"/>
</dbReference>
<organism evidence="14 15">
    <name type="scientific">Pseudolycoriella hygida</name>
    <dbReference type="NCBI Taxonomy" id="35572"/>
    <lineage>
        <taxon>Eukaryota</taxon>
        <taxon>Metazoa</taxon>
        <taxon>Ecdysozoa</taxon>
        <taxon>Arthropoda</taxon>
        <taxon>Hexapoda</taxon>
        <taxon>Insecta</taxon>
        <taxon>Pterygota</taxon>
        <taxon>Neoptera</taxon>
        <taxon>Endopterygota</taxon>
        <taxon>Diptera</taxon>
        <taxon>Nematocera</taxon>
        <taxon>Sciaroidea</taxon>
        <taxon>Sciaridae</taxon>
        <taxon>Pseudolycoriella</taxon>
    </lineage>
</organism>
<dbReference type="Gene3D" id="3.30.465.10">
    <property type="match status" value="1"/>
</dbReference>
<comment type="catalytic activity">
    <reaction evidence="12">
        <text>(R)-malate + A = oxaloacetate + AH2</text>
        <dbReference type="Rhea" id="RHEA:67460"/>
        <dbReference type="ChEBI" id="CHEBI:13193"/>
        <dbReference type="ChEBI" id="CHEBI:15588"/>
        <dbReference type="ChEBI" id="CHEBI:16452"/>
        <dbReference type="ChEBI" id="CHEBI:17499"/>
    </reaction>
    <physiologicalReaction direction="left-to-right" evidence="12">
        <dbReference type="Rhea" id="RHEA:67461"/>
    </physiologicalReaction>
</comment>
<dbReference type="OrthoDB" id="5332616at2759"/>
<dbReference type="Pfam" id="PF02913">
    <property type="entry name" value="FAD-oxidase_C"/>
    <property type="match status" value="1"/>
</dbReference>
<dbReference type="Gene3D" id="3.30.70.2740">
    <property type="match status" value="1"/>
</dbReference>
<protein>
    <recommendedName>
        <fullName evidence="10">D-2-hydroxyglutarate dehydrogenase, mitochondrial</fullName>
        <ecNumber evidence="9">1.1.99.39</ecNumber>
    </recommendedName>
</protein>
<evidence type="ECO:0000256" key="10">
    <source>
        <dbReference type="ARBA" id="ARBA00039639"/>
    </source>
</evidence>
<keyword evidence="15" id="KW-1185">Reference proteome</keyword>
<dbReference type="InterPro" id="IPR016166">
    <property type="entry name" value="FAD-bd_PCMH"/>
</dbReference>
<evidence type="ECO:0000313" key="14">
    <source>
        <dbReference type="EMBL" id="KAJ6634303.1"/>
    </source>
</evidence>
<dbReference type="EMBL" id="WJQU01000758">
    <property type="protein sequence ID" value="KAJ6634303.1"/>
    <property type="molecule type" value="Genomic_DNA"/>
</dbReference>
<dbReference type="GO" id="GO:0051990">
    <property type="term" value="F:(R)-2-hydroxyglutarate dehydrogenase activity"/>
    <property type="evidence" value="ECO:0007669"/>
    <property type="project" value="UniProtKB-EC"/>
</dbReference>
<dbReference type="GO" id="GO:0005739">
    <property type="term" value="C:mitochondrion"/>
    <property type="evidence" value="ECO:0007669"/>
    <property type="project" value="TreeGrafter"/>
</dbReference>
<dbReference type="PANTHER" id="PTHR43716">
    <property type="entry name" value="D-2-HYDROXYGLUTARATE DEHYDROGENASE, MITOCHONDRIAL"/>
    <property type="match status" value="1"/>
</dbReference>
<dbReference type="InterPro" id="IPR036318">
    <property type="entry name" value="FAD-bd_PCMH-like_sf"/>
</dbReference>
<dbReference type="SUPFAM" id="SSF56176">
    <property type="entry name" value="FAD-binding/transporter-associated domain-like"/>
    <property type="match status" value="1"/>
</dbReference>
<dbReference type="Gene3D" id="3.30.43.10">
    <property type="entry name" value="Uridine Diphospho-n-acetylenolpyruvylglucosamine Reductase, domain 2"/>
    <property type="match status" value="1"/>
</dbReference>
<dbReference type="Pfam" id="PF01565">
    <property type="entry name" value="FAD_binding_4"/>
    <property type="match status" value="2"/>
</dbReference>
<evidence type="ECO:0000256" key="11">
    <source>
        <dbReference type="ARBA" id="ARBA00045410"/>
    </source>
</evidence>
<gene>
    <name evidence="14" type="primary">D2HGDH</name>
    <name evidence="14" type="ORF">Bhyg_16286</name>
</gene>
<dbReference type="FunFam" id="3.30.70.2190:FF:000001">
    <property type="entry name" value="D-2-hydroxyglutarate dehydrogenase mitochondrial"/>
    <property type="match status" value="1"/>
</dbReference>
<keyword evidence="6" id="KW-0274">FAD</keyword>
<evidence type="ECO:0000256" key="4">
    <source>
        <dbReference type="ARBA" id="ARBA00011738"/>
    </source>
</evidence>